<evidence type="ECO:0000259" key="1">
    <source>
        <dbReference type="Pfam" id="PF12680"/>
    </source>
</evidence>
<dbReference type="Gene3D" id="3.10.450.50">
    <property type="match status" value="1"/>
</dbReference>
<accession>A0A9X3ZJU0</accession>
<dbReference type="AlphaFoldDB" id="A0A9X3ZJU0"/>
<dbReference type="EMBL" id="JAPJZI010000001">
    <property type="protein sequence ID" value="MDA5400960.1"/>
    <property type="molecule type" value="Genomic_DNA"/>
</dbReference>
<keyword evidence="3" id="KW-1185">Reference proteome</keyword>
<evidence type="ECO:0000313" key="2">
    <source>
        <dbReference type="EMBL" id="MDA5400960.1"/>
    </source>
</evidence>
<dbReference type="Pfam" id="PF12680">
    <property type="entry name" value="SnoaL_2"/>
    <property type="match status" value="1"/>
</dbReference>
<dbReference type="SUPFAM" id="SSF54427">
    <property type="entry name" value="NTF2-like"/>
    <property type="match status" value="1"/>
</dbReference>
<evidence type="ECO:0000313" key="3">
    <source>
        <dbReference type="Proteomes" id="UP001151234"/>
    </source>
</evidence>
<feature type="domain" description="SnoaL-like" evidence="1">
    <location>
        <begin position="22"/>
        <end position="96"/>
    </location>
</feature>
<dbReference type="Proteomes" id="UP001151234">
    <property type="component" value="Unassembled WGS sequence"/>
</dbReference>
<reference evidence="2" key="1">
    <citation type="submission" date="2022-11" db="EMBL/GenBank/DDBJ databases">
        <title>Draft genome sequence of Hoeflea poritis E7-10 and Hoeflea prorocentri PM5-8, separated from scleractinian coral Porites lutea and marine dinoflagellate.</title>
        <authorList>
            <person name="Zhang G."/>
            <person name="Wei Q."/>
            <person name="Cai L."/>
        </authorList>
    </citation>
    <scope>NUCLEOTIDE SEQUENCE</scope>
    <source>
        <strain evidence="2">PM5-8</strain>
    </source>
</reference>
<sequence>MSNAKHIARRPREIAECVGAYLKEGDLDGIVSMFHPDCRIYFPPDHPPRVGLAGARQAFKGFIDRRPELKSRIISEVIAGDIALTSASWQVVDPDGGVLAEGQSIEVAKKLDNGGWGYLIDCPNGAPLTEG</sequence>
<name>A0A9X3ZJU0_9HYPH</name>
<dbReference type="InterPro" id="IPR037401">
    <property type="entry name" value="SnoaL-like"/>
</dbReference>
<protein>
    <submittedName>
        <fullName evidence="2">Nuclear transport factor 2 family protein</fullName>
    </submittedName>
</protein>
<dbReference type="RefSeq" id="WP_267992775.1">
    <property type="nucleotide sequence ID" value="NZ_JAPJZI010000001.1"/>
</dbReference>
<dbReference type="InterPro" id="IPR032710">
    <property type="entry name" value="NTF2-like_dom_sf"/>
</dbReference>
<gene>
    <name evidence="2" type="ORF">OQ273_20470</name>
</gene>
<organism evidence="2 3">
    <name type="scientific">Hoeflea prorocentri</name>
    <dbReference type="NCBI Taxonomy" id="1922333"/>
    <lineage>
        <taxon>Bacteria</taxon>
        <taxon>Pseudomonadati</taxon>
        <taxon>Pseudomonadota</taxon>
        <taxon>Alphaproteobacteria</taxon>
        <taxon>Hyphomicrobiales</taxon>
        <taxon>Rhizobiaceae</taxon>
        <taxon>Hoeflea</taxon>
    </lineage>
</organism>
<comment type="caution">
    <text evidence="2">The sequence shown here is derived from an EMBL/GenBank/DDBJ whole genome shotgun (WGS) entry which is preliminary data.</text>
</comment>
<proteinExistence type="predicted"/>